<sequence>MDQIENPLLPDPNTTPPDVEVSNDLLEDPVDYPIDNQAELVTLIAEPSPQTIDVIGSTLQSELEIAVEAINDLLDLQSTIKAHGVSSHDMAGLVSIQKRLIDNNLSLPSAGLEDFQGYFTPERSLLNQQVSLENIGKSALLVIKAWISKLIELVMAGYRWVKGLKQKHVVLDSQLVKARDILIEVRKIYVKMKALNGPLGSEAVKTTNELSETALVTSSLDRNMVTLYGFSHEGAIRSVKTLYESALRTSSCVADRVTALASVIDNKDTPSDDGLSALSDLATLTQSIDELLIVSDDDEWLLKELGNDFWDAVDKFRKVQVIDFDKLVKYYGTTADALTRIRSVKIDDPQQAERAQVIIDSITQAVANLNRLVDFFNAAARSQVSAAKTYREYYASAIEILMLDFKSQNPSAESAKEMKALVAQLQALK</sequence>
<evidence type="ECO:0000313" key="2">
    <source>
        <dbReference type="EMBL" id="QBJ02624.1"/>
    </source>
</evidence>
<dbReference type="Pfam" id="PF25617">
    <property type="entry name" value="PhiKZ_gp86"/>
    <property type="match status" value="1"/>
</dbReference>
<accession>A0A481W5G8</accession>
<evidence type="ECO:0000313" key="3">
    <source>
        <dbReference type="Proteomes" id="UP000294134"/>
    </source>
</evidence>
<protein>
    <submittedName>
        <fullName evidence="2">Virion structural protein</fullName>
    </submittedName>
</protein>
<proteinExistence type="predicted"/>
<dbReference type="EMBL" id="MK552327">
    <property type="protein sequence ID" value="QBJ02624.1"/>
    <property type="molecule type" value="Genomic_DNA"/>
</dbReference>
<feature type="region of interest" description="Disordered" evidence="1">
    <location>
        <begin position="1"/>
        <end position="24"/>
    </location>
</feature>
<keyword evidence="3" id="KW-1185">Reference proteome</keyword>
<organism evidence="2 3">
    <name type="scientific">Pseudomonas phage Psa21</name>
    <dbReference type="NCBI Taxonomy" id="2530023"/>
    <lineage>
        <taxon>Viruses</taxon>
        <taxon>Duplodnaviria</taxon>
        <taxon>Heunggongvirae</taxon>
        <taxon>Uroviricota</taxon>
        <taxon>Caudoviricetes</taxon>
        <taxon>Chimalliviridae</taxon>
        <taxon>Tepukevirus</taxon>
        <taxon>Tepukevirus Psa21</taxon>
    </lineage>
</organism>
<gene>
    <name evidence="2" type="ORF">PSA21_96</name>
</gene>
<dbReference type="InterPro" id="IPR057918">
    <property type="entry name" value="PhiKZ_Gp86"/>
</dbReference>
<name>A0A481W5G8_9CAUD</name>
<reference evidence="2 3" key="1">
    <citation type="submission" date="2019-02" db="EMBL/GenBank/DDBJ databases">
        <authorList>
            <person name="Frampton R.A."/>
            <person name="Wojtus J.K."/>
            <person name="Fineran P.C."/>
            <person name="Hendrickson H.L."/>
        </authorList>
    </citation>
    <scope>NUCLEOTIDE SEQUENCE [LARGE SCALE GENOMIC DNA]</scope>
</reference>
<evidence type="ECO:0000256" key="1">
    <source>
        <dbReference type="SAM" id="MobiDB-lite"/>
    </source>
</evidence>
<dbReference type="Proteomes" id="UP000294134">
    <property type="component" value="Segment"/>
</dbReference>